<accession>A7GZ05</accession>
<dbReference type="HOGENOM" id="CLU_743318_0_0_7"/>
<dbReference type="Proteomes" id="UP000006380">
    <property type="component" value="Chromosome"/>
</dbReference>
<protein>
    <submittedName>
        <fullName evidence="1">Uncharacterized protein</fullName>
    </submittedName>
</protein>
<name>A7GZ05_CAMC5</name>
<reference evidence="1" key="1">
    <citation type="submission" date="2016-07" db="EMBL/GenBank/DDBJ databases">
        <title>Comparative genomics of the Campylobacter concisus group.</title>
        <authorList>
            <person name="Miller W.G."/>
            <person name="Yee E."/>
            <person name="Chapman M.H."/>
            <person name="Huynh S."/>
            <person name="Bono J.L."/>
            <person name="On S.L.W."/>
            <person name="StLeger J."/>
            <person name="Foster G."/>
            <person name="Parker C.T."/>
        </authorList>
    </citation>
    <scope>NUCLEOTIDE SEQUENCE</scope>
    <source>
        <strain evidence="1">525.92</strain>
    </source>
</reference>
<gene>
    <name evidence="1" type="ORF">CCV52592_1819</name>
</gene>
<keyword evidence="2" id="KW-1185">Reference proteome</keyword>
<evidence type="ECO:0000313" key="2">
    <source>
        <dbReference type="Proteomes" id="UP000006380"/>
    </source>
</evidence>
<dbReference type="EMBL" id="CP000767">
    <property type="protein sequence ID" value="EAU00285.1"/>
    <property type="molecule type" value="Genomic_DNA"/>
</dbReference>
<dbReference type="RefSeq" id="WP_011992399.1">
    <property type="nucleotide sequence ID" value="NC_009715.2"/>
</dbReference>
<dbReference type="AlphaFoldDB" id="A7GZ05"/>
<dbReference type="SUPFAM" id="SSF69322">
    <property type="entry name" value="Tricorn protease domain 2"/>
    <property type="match status" value="1"/>
</dbReference>
<proteinExistence type="predicted"/>
<dbReference type="KEGG" id="ccv:CCV52592_1819"/>
<dbReference type="STRING" id="360105.CCV52592_1819"/>
<dbReference type="OrthoDB" id="9149857at2"/>
<sequence length="366" mass="41445">MRKFVNFANGDEINFKVSGNLLVSQSTKNGKMRENKKEFVSPEEAQKARIKKEWETLKKGYVLRDENANFAQVCLHVYIGGGYSGALAFESVGESMFVYKCGDQKDDDEKDFLLALDKDGRIKEQIVLPEILAWEAARAGENLILDLDHVIYKFDPRTGEFTNLSNELNLCDSDNFYSFVCKGKSKVAFGASGKIFVTDGERILNFGEFKTTPIKGKAPLCAVFDDDRLALHTAEGEIKILGANGEILNVIEGKFDVLDQICFLNDKTLVAREYYRGKVHCFELSNGRELKFGWQKECGEARKICVNDERTKLVMIDYNMAYLVDLASQNVCEFEIEHIVKSCEAKFIDKNLAVRTDYGCFSLYNI</sequence>
<organism evidence="1 2">
    <name type="scientific">Campylobacter curvus (strain 525.92)</name>
    <dbReference type="NCBI Taxonomy" id="360105"/>
    <lineage>
        <taxon>Bacteria</taxon>
        <taxon>Pseudomonadati</taxon>
        <taxon>Campylobacterota</taxon>
        <taxon>Epsilonproteobacteria</taxon>
        <taxon>Campylobacterales</taxon>
        <taxon>Campylobacteraceae</taxon>
        <taxon>Campylobacter</taxon>
    </lineage>
</organism>
<evidence type="ECO:0000313" key="1">
    <source>
        <dbReference type="EMBL" id="EAU00285.1"/>
    </source>
</evidence>